<dbReference type="GO" id="GO:0003676">
    <property type="term" value="F:nucleic acid binding"/>
    <property type="evidence" value="ECO:0007669"/>
    <property type="project" value="InterPro"/>
</dbReference>
<dbReference type="SUPFAM" id="SSF53098">
    <property type="entry name" value="Ribonuclease H-like"/>
    <property type="match status" value="1"/>
</dbReference>
<feature type="non-terminal residue" evidence="6">
    <location>
        <position position="1"/>
    </location>
</feature>
<evidence type="ECO:0000256" key="1">
    <source>
        <dbReference type="ARBA" id="ARBA00022722"/>
    </source>
</evidence>
<dbReference type="OrthoDB" id="448399at2759"/>
<organism evidence="6 7">
    <name type="scientific">Jimgerdemannia flammicorona</name>
    <dbReference type="NCBI Taxonomy" id="994334"/>
    <lineage>
        <taxon>Eukaryota</taxon>
        <taxon>Fungi</taxon>
        <taxon>Fungi incertae sedis</taxon>
        <taxon>Mucoromycota</taxon>
        <taxon>Mucoromycotina</taxon>
        <taxon>Endogonomycetes</taxon>
        <taxon>Endogonales</taxon>
        <taxon>Endogonaceae</taxon>
        <taxon>Jimgerdemannia</taxon>
    </lineage>
</organism>
<feature type="region of interest" description="Disordered" evidence="4">
    <location>
        <begin position="252"/>
        <end position="272"/>
    </location>
</feature>
<dbReference type="InterPro" id="IPR013520">
    <property type="entry name" value="Ribonucl_H"/>
</dbReference>
<feature type="domain" description="Exonuclease" evidence="5">
    <location>
        <begin position="56"/>
        <end position="240"/>
    </location>
</feature>
<evidence type="ECO:0000313" key="6">
    <source>
        <dbReference type="EMBL" id="RUP46717.1"/>
    </source>
</evidence>
<keyword evidence="1" id="KW-0540">Nuclease</keyword>
<evidence type="ECO:0000313" key="7">
    <source>
        <dbReference type="Proteomes" id="UP000268093"/>
    </source>
</evidence>
<dbReference type="InterPro" id="IPR051274">
    <property type="entry name" value="3-5_Exoribonuclease"/>
</dbReference>
<accession>A0A433D754</accession>
<name>A0A433D754_9FUNG</name>
<protein>
    <submittedName>
        <fullName evidence="6">Ribonuclease H-like domain-containing protein</fullName>
    </submittedName>
</protein>
<dbReference type="PANTHER" id="PTHR23044:SF61">
    <property type="entry name" value="3'-5' EXORIBONUCLEASE 1-RELATED"/>
    <property type="match status" value="1"/>
</dbReference>
<proteinExistence type="predicted"/>
<dbReference type="Proteomes" id="UP000268093">
    <property type="component" value="Unassembled WGS sequence"/>
</dbReference>
<reference evidence="6 7" key="1">
    <citation type="journal article" date="2018" name="New Phytol.">
        <title>Phylogenomics of Endogonaceae and evolution of mycorrhizas within Mucoromycota.</title>
        <authorList>
            <person name="Chang Y."/>
            <person name="Desiro A."/>
            <person name="Na H."/>
            <person name="Sandor L."/>
            <person name="Lipzen A."/>
            <person name="Clum A."/>
            <person name="Barry K."/>
            <person name="Grigoriev I.V."/>
            <person name="Martin F.M."/>
            <person name="Stajich J.E."/>
            <person name="Smith M.E."/>
            <person name="Bonito G."/>
            <person name="Spatafora J.W."/>
        </authorList>
    </citation>
    <scope>NUCLEOTIDE SEQUENCE [LARGE SCALE GENOMIC DNA]</scope>
    <source>
        <strain evidence="6 7">GMNB39</strain>
    </source>
</reference>
<sequence length="272" mass="30559">GGEGGGEGGGGEEGEEGERGEGKEAENVGKSPISGVLVVLSECLHRSVQKPQPFDYYLCFDIEATCERGKNFAYPNEIIEFPVVLLDGRTFEIVDEFQSYVKPSINPTLTEFCIELTGIQQVRDSFATTRYFKINPPRSSPIQTSLSFLKLLFPDGPFDIRDFITKQCAHSSIRRPTYFSLPWVDVRPLFRDNFNELALRNIEAMLDKLGLEFEGRQHSGLDDARNVGRIVKWLAEDGVVVKANRKWHGVMGPGRSADSVNGRKNGPWWKRK</sequence>
<dbReference type="InterPro" id="IPR047201">
    <property type="entry name" value="ERI-1_3'hExo-like"/>
</dbReference>
<evidence type="ECO:0000256" key="2">
    <source>
        <dbReference type="ARBA" id="ARBA00022801"/>
    </source>
</evidence>
<keyword evidence="7" id="KW-1185">Reference proteome</keyword>
<dbReference type="PANTHER" id="PTHR23044">
    <property type="entry name" value="3'-5' EXONUCLEASE ERI1-RELATED"/>
    <property type="match status" value="1"/>
</dbReference>
<evidence type="ECO:0000256" key="3">
    <source>
        <dbReference type="ARBA" id="ARBA00022839"/>
    </source>
</evidence>
<feature type="compositionally biased region" description="Basic and acidic residues" evidence="4">
    <location>
        <begin position="17"/>
        <end position="27"/>
    </location>
</feature>
<comment type="caution">
    <text evidence="6">The sequence shown here is derived from an EMBL/GenBank/DDBJ whole genome shotgun (WGS) entry which is preliminary data.</text>
</comment>
<keyword evidence="3" id="KW-0269">Exonuclease</keyword>
<dbReference type="SMART" id="SM00479">
    <property type="entry name" value="EXOIII"/>
    <property type="match status" value="1"/>
</dbReference>
<dbReference type="GO" id="GO:0000175">
    <property type="term" value="F:3'-5'-RNA exonuclease activity"/>
    <property type="evidence" value="ECO:0007669"/>
    <property type="project" value="InterPro"/>
</dbReference>
<dbReference type="Gene3D" id="3.30.420.10">
    <property type="entry name" value="Ribonuclease H-like superfamily/Ribonuclease H"/>
    <property type="match status" value="1"/>
</dbReference>
<feature type="region of interest" description="Disordered" evidence="4">
    <location>
        <begin position="1"/>
        <end position="28"/>
    </location>
</feature>
<dbReference type="EMBL" id="RBNI01005419">
    <property type="protein sequence ID" value="RUP46717.1"/>
    <property type="molecule type" value="Genomic_DNA"/>
</dbReference>
<gene>
    <name evidence="6" type="ORF">BC936DRAFT_146602</name>
</gene>
<evidence type="ECO:0000256" key="4">
    <source>
        <dbReference type="SAM" id="MobiDB-lite"/>
    </source>
</evidence>
<keyword evidence="2" id="KW-0378">Hydrolase</keyword>
<evidence type="ECO:0000259" key="5">
    <source>
        <dbReference type="SMART" id="SM00479"/>
    </source>
</evidence>
<dbReference type="CDD" id="cd06133">
    <property type="entry name" value="ERI-1_3'hExo_like"/>
    <property type="match status" value="1"/>
</dbReference>
<feature type="non-terminal residue" evidence="6">
    <location>
        <position position="272"/>
    </location>
</feature>
<dbReference type="InterPro" id="IPR012337">
    <property type="entry name" value="RNaseH-like_sf"/>
</dbReference>
<dbReference type="InterPro" id="IPR036397">
    <property type="entry name" value="RNaseH_sf"/>
</dbReference>
<dbReference type="AlphaFoldDB" id="A0A433D754"/>
<dbReference type="Pfam" id="PF00929">
    <property type="entry name" value="RNase_T"/>
    <property type="match status" value="1"/>
</dbReference>